<proteinExistence type="predicted"/>
<dbReference type="Gene3D" id="1.10.8.270">
    <property type="entry name" value="putative rabgap domain of human tbc1 domain family member 14 like domains"/>
    <property type="match status" value="1"/>
</dbReference>
<organism evidence="4 5">
    <name type="scientific">Ridgeia piscesae</name>
    <name type="common">Tubeworm</name>
    <dbReference type="NCBI Taxonomy" id="27915"/>
    <lineage>
        <taxon>Eukaryota</taxon>
        <taxon>Metazoa</taxon>
        <taxon>Spiralia</taxon>
        <taxon>Lophotrochozoa</taxon>
        <taxon>Annelida</taxon>
        <taxon>Polychaeta</taxon>
        <taxon>Sedentaria</taxon>
        <taxon>Canalipalpata</taxon>
        <taxon>Sabellida</taxon>
        <taxon>Siboglinidae</taxon>
        <taxon>Ridgeia</taxon>
    </lineage>
</organism>
<gene>
    <name evidence="4" type="ORF">NP493_212g09022</name>
</gene>
<feature type="region of interest" description="Disordered" evidence="2">
    <location>
        <begin position="779"/>
        <end position="814"/>
    </location>
</feature>
<dbReference type="InterPro" id="IPR035969">
    <property type="entry name" value="Rab-GAP_TBC_sf"/>
</dbReference>
<dbReference type="PROSITE" id="PS50086">
    <property type="entry name" value="TBC_RABGAP"/>
    <property type="match status" value="1"/>
</dbReference>
<dbReference type="Pfam" id="PF00566">
    <property type="entry name" value="RabGAP-TBC"/>
    <property type="match status" value="1"/>
</dbReference>
<name>A0AAD9P1D6_RIDPI</name>
<protein>
    <recommendedName>
        <fullName evidence="1">TBC1 domain family member 30</fullName>
    </recommendedName>
</protein>
<accession>A0AAD9P1D6</accession>
<feature type="compositionally biased region" description="Low complexity" evidence="2">
    <location>
        <begin position="637"/>
        <end position="656"/>
    </location>
</feature>
<dbReference type="FunFam" id="1.10.8.270:FF:000009">
    <property type="entry name" value="TBC1 domain family member 30"/>
    <property type="match status" value="1"/>
</dbReference>
<dbReference type="EMBL" id="JAODUO010000211">
    <property type="protein sequence ID" value="KAK2186180.1"/>
    <property type="molecule type" value="Genomic_DNA"/>
</dbReference>
<feature type="region of interest" description="Disordered" evidence="2">
    <location>
        <begin position="694"/>
        <end position="761"/>
    </location>
</feature>
<reference evidence="4" key="1">
    <citation type="journal article" date="2023" name="Mol. Biol. Evol.">
        <title>Third-Generation Sequencing Reveals the Adaptive Role of the Epigenome in Three Deep-Sea Polychaetes.</title>
        <authorList>
            <person name="Perez M."/>
            <person name="Aroh O."/>
            <person name="Sun Y."/>
            <person name="Lan Y."/>
            <person name="Juniper S.K."/>
            <person name="Young C.R."/>
            <person name="Angers B."/>
            <person name="Qian P.Y."/>
        </authorList>
    </citation>
    <scope>NUCLEOTIDE SEQUENCE</scope>
    <source>
        <strain evidence="4">R07B-5</strain>
    </source>
</reference>
<dbReference type="GO" id="GO:0005783">
    <property type="term" value="C:endoplasmic reticulum"/>
    <property type="evidence" value="ECO:0007669"/>
    <property type="project" value="TreeGrafter"/>
</dbReference>
<dbReference type="Gene3D" id="1.10.472.80">
    <property type="entry name" value="Ypt/Rab-GAP domain of gyp1p, domain 3"/>
    <property type="match status" value="1"/>
</dbReference>
<evidence type="ECO:0000313" key="4">
    <source>
        <dbReference type="EMBL" id="KAK2186180.1"/>
    </source>
</evidence>
<feature type="compositionally biased region" description="Basic and acidic residues" evidence="2">
    <location>
        <begin position="744"/>
        <end position="761"/>
    </location>
</feature>
<evidence type="ECO:0000256" key="2">
    <source>
        <dbReference type="SAM" id="MobiDB-lite"/>
    </source>
</evidence>
<dbReference type="Proteomes" id="UP001209878">
    <property type="component" value="Unassembled WGS sequence"/>
</dbReference>
<dbReference type="PANTHER" id="PTHR13399">
    <property type="entry name" value="TRANSLOCON-ASSOCIATED PROTEIN TRAP , GAMMA SUBUNIT"/>
    <property type="match status" value="1"/>
</dbReference>
<keyword evidence="5" id="KW-1185">Reference proteome</keyword>
<dbReference type="InterPro" id="IPR032738">
    <property type="entry name" value="Tbc1d30_C"/>
</dbReference>
<evidence type="ECO:0000256" key="1">
    <source>
        <dbReference type="ARBA" id="ARBA00067508"/>
    </source>
</evidence>
<comment type="caution">
    <text evidence="4">The sequence shown here is derived from an EMBL/GenBank/DDBJ whole genome shotgun (WGS) entry which is preliminary data.</text>
</comment>
<dbReference type="SUPFAM" id="SSF47923">
    <property type="entry name" value="Ypt/Rab-GAP domain of gyp1p"/>
    <property type="match status" value="2"/>
</dbReference>
<feature type="compositionally biased region" description="Polar residues" evidence="2">
    <location>
        <begin position="787"/>
        <end position="814"/>
    </location>
</feature>
<evidence type="ECO:0000313" key="5">
    <source>
        <dbReference type="Proteomes" id="UP001209878"/>
    </source>
</evidence>
<dbReference type="PANTHER" id="PTHR13399:SF2">
    <property type="entry name" value="TRANSLOCON-ASSOCIATED PROTEIN SUBUNIT GAMMA"/>
    <property type="match status" value="1"/>
</dbReference>
<dbReference type="AlphaFoldDB" id="A0AAD9P1D6"/>
<feature type="region of interest" description="Disordered" evidence="2">
    <location>
        <begin position="598"/>
        <end position="661"/>
    </location>
</feature>
<dbReference type="FunFam" id="1.10.472.80:FF:000011">
    <property type="entry name" value="TBC1 domain family member 30"/>
    <property type="match status" value="1"/>
</dbReference>
<dbReference type="InterPro" id="IPR000195">
    <property type="entry name" value="Rab-GAP-TBC_dom"/>
</dbReference>
<sequence length="954" mass="104782">MQHRVTQISARLIRQLKSRDRLLARIKRHCDVITAILQASSPKRQPGGRASLGNMSGAVIHAIPAMHPNISKSNGLKKTTTSGVDSKIRFSIEPLSGDSDAFAQWRDAMRAVAKLPMGIPSEFRRKVWLSLADNHISNMRIDWEKTKRFAFNERSNPDDNKLGLQIVKDLHRTGCRGFTGEDSEQDRACLKRVLLAYARWNKHVGYCQGFNIIAALILEVVDRKEEDALKVMIYLIDHVLPESYFANNLRALSVDMAVFRELLHIQLPQLSRHLDHLQVAARDHNTGANYEPPLTNVFTMQWFLTLFATCLPKSTALRLWDCVLLENSDVLLRTALAIWAKLKSRIMRVESADEFYTAMGSIAQDMLDNSIIGADELVKTMYSMAPDAFLHLNDLREKYTYNITPFSAAMATGKRPNKPSIFSDDDDDDDSMENITCFAGIFPAQVTAPHPRGANKTVTGSRNDISKVGLGAYEMTPPPAATPEGSSSVYAERMTLDLHTLHLQYTRLRERQKQAHIILAAASAKHAASVRAENQVVAPINCPVVVNHLFVRRKPGSGGRNRTIAGAPQIAPMYACSGVVNAQLGVKTRAIARAKSLLEAQRRNPGQNAAVMRSDTTTQNDRVTRTHQRKDSTDSEVSNTSSVCGRSSTSSGSTVCAADSESEVSLSVAKSESDSSADGGEVKDLIWLTDAVDGDTGGVVTESQKSDSENGEQVISDDTDVGDSVADIGDRRESCEGAEAEDVIEFKETEDVDKLSQDRHDAKTDDKLFDDKHLCHDDLSHGDETGQPGNTTRGSHTTHSNTGQTQNNTSCNSPLKQDKLDLRYGAANIDCHPTLLQLASGWTPPPGDSTADAPPEGAHLTTCGNGQLSRSHISGATSPVTERIFNPFPSVHVSQRRTRNAVRLGLYSTENTPKLETGIVMGSGVKQIGRAQINACLHHHYMADIRQKARKTKR</sequence>
<feature type="domain" description="Rab-GAP TBC" evidence="3">
    <location>
        <begin position="118"/>
        <end position="327"/>
    </location>
</feature>
<dbReference type="Pfam" id="PF15733">
    <property type="entry name" value="DUF4682"/>
    <property type="match status" value="1"/>
</dbReference>
<evidence type="ECO:0000259" key="3">
    <source>
        <dbReference type="PROSITE" id="PS50086"/>
    </source>
</evidence>
<dbReference type="SMART" id="SM00164">
    <property type="entry name" value="TBC"/>
    <property type="match status" value="1"/>
</dbReference>